<evidence type="ECO:0000313" key="9">
    <source>
        <dbReference type="EMBL" id="CCI47392.1"/>
    </source>
</evidence>
<feature type="transmembrane region" description="Helical" evidence="7">
    <location>
        <begin position="431"/>
        <end position="455"/>
    </location>
</feature>
<dbReference type="EMBL" id="CAIX01000168">
    <property type="protein sequence ID" value="CCI47392.1"/>
    <property type="molecule type" value="Genomic_DNA"/>
</dbReference>
<keyword evidence="7" id="KW-0769">Symport</keyword>
<evidence type="ECO:0000313" key="10">
    <source>
        <dbReference type="Proteomes" id="UP000053237"/>
    </source>
</evidence>
<protein>
    <recommendedName>
        <fullName evidence="7">Amino acid transporter</fullName>
    </recommendedName>
</protein>
<proteinExistence type="inferred from homology"/>
<dbReference type="PRINTS" id="PR00173">
    <property type="entry name" value="EDTRNSPORT"/>
</dbReference>
<comment type="caution">
    <text evidence="9">The sequence shown here is derived from an EMBL/GenBank/DDBJ whole genome shotgun (WGS) entry which is preliminary data.</text>
</comment>
<evidence type="ECO:0000256" key="2">
    <source>
        <dbReference type="ARBA" id="ARBA00022448"/>
    </source>
</evidence>
<comment type="subcellular location">
    <subcellularLocation>
        <location evidence="1">Cell membrane</location>
        <topology evidence="1">Multi-pass membrane protein</topology>
    </subcellularLocation>
    <subcellularLocation>
        <location evidence="7">Membrane</location>
        <topology evidence="7">Multi-pass membrane protein</topology>
    </subcellularLocation>
</comment>
<keyword evidence="5 7" id="KW-1133">Transmembrane helix</keyword>
<sequence length="555" mass="60693">MASPGQKAFFVVLDDHNREHFRTYPSQQSPMRHIDLSSTGSPSIPKNTTGSSFYERRGLSTSAFLESSLVSNNDANDGKKVPPLRFQAISVRYMVLGLFLGIALGILLAFFKSNSVVINLISLPGDLFTRAIKCIVIPYIFSAVAVASGDIMFAGKGFVIGFKTLKIFVLFWILSASLGVGVALASRSFFKLEGQEEHHIEYNYVQLSCDQVGGTLQSFLQNDSIRCGKADSGAKVNFEVKEQTNFYKTHSIMKVSINDLILTSIGRIVSENIALSLIMMETSAVVVFASFLGIVAAQNYYEKTRRVNYLYCVLLQLRNSCYWALECIMLLAPLAVMSIIAGSLASNQHFSAYTQAGAYVGACAIAIILQMFVMYPIVVFLWTRCNPYAHMRFMIRAYLYAFGLSSSLAATPATLSCLQKSRLCSITLAEFIVSFGSTMNLSTSGLVIPISCVYLAESAGFGSSLTVWQILSLLVLSIFSCTGVPPVPQGRTVILITIFTSVFGTDTLPQTFATYMVADSIVDRMVTVGNVNDDALVVKIVAETTDETVLTWLHS</sequence>
<name>A0A024GM46_9STRA</name>
<evidence type="ECO:0000256" key="8">
    <source>
        <dbReference type="SAM" id="MobiDB-lite"/>
    </source>
</evidence>
<feature type="region of interest" description="Disordered" evidence="8">
    <location>
        <begin position="23"/>
        <end position="52"/>
    </location>
</feature>
<dbReference type="PANTHER" id="PTHR42865:SF7">
    <property type="entry name" value="PROTON_GLUTAMATE-ASPARTATE SYMPORTER"/>
    <property type="match status" value="1"/>
</dbReference>
<keyword evidence="3" id="KW-1003">Cell membrane</keyword>
<feature type="transmembrane region" description="Helical" evidence="7">
    <location>
        <begin position="273"/>
        <end position="301"/>
    </location>
</feature>
<evidence type="ECO:0000256" key="6">
    <source>
        <dbReference type="ARBA" id="ARBA00023136"/>
    </source>
</evidence>
<evidence type="ECO:0000256" key="3">
    <source>
        <dbReference type="ARBA" id="ARBA00022475"/>
    </source>
</evidence>
<feature type="transmembrane region" description="Helical" evidence="7">
    <location>
        <begin position="165"/>
        <end position="185"/>
    </location>
</feature>
<dbReference type="STRING" id="65357.A0A024GM46"/>
<organism evidence="9 10">
    <name type="scientific">Albugo candida</name>
    <dbReference type="NCBI Taxonomy" id="65357"/>
    <lineage>
        <taxon>Eukaryota</taxon>
        <taxon>Sar</taxon>
        <taxon>Stramenopiles</taxon>
        <taxon>Oomycota</taxon>
        <taxon>Peronosporomycetes</taxon>
        <taxon>Albuginales</taxon>
        <taxon>Albuginaceae</taxon>
        <taxon>Albugo</taxon>
    </lineage>
</organism>
<dbReference type="GO" id="GO:0015293">
    <property type="term" value="F:symporter activity"/>
    <property type="evidence" value="ECO:0007669"/>
    <property type="project" value="UniProtKB-UniRule"/>
</dbReference>
<comment type="similarity">
    <text evidence="7">Belongs to the dicarboxylate/amino acid:cation symporter (DAACS) (TC 2.A.23) family.</text>
</comment>
<dbReference type="InterPro" id="IPR001991">
    <property type="entry name" value="Na-dicarboxylate_symporter"/>
</dbReference>
<dbReference type="SUPFAM" id="SSF118215">
    <property type="entry name" value="Proton glutamate symport protein"/>
    <property type="match status" value="1"/>
</dbReference>
<feature type="transmembrane region" description="Helical" evidence="7">
    <location>
        <begin position="356"/>
        <end position="381"/>
    </location>
</feature>
<dbReference type="AlphaFoldDB" id="A0A024GM46"/>
<feature type="transmembrane region" description="Helical" evidence="7">
    <location>
        <begin position="467"/>
        <end position="487"/>
    </location>
</feature>
<dbReference type="OrthoDB" id="5877963at2759"/>
<keyword evidence="10" id="KW-1185">Reference proteome</keyword>
<feature type="transmembrane region" description="Helical" evidence="7">
    <location>
        <begin position="131"/>
        <end position="153"/>
    </location>
</feature>
<dbReference type="Gene3D" id="1.10.3860.10">
    <property type="entry name" value="Sodium:dicarboxylate symporter"/>
    <property type="match status" value="1"/>
</dbReference>
<feature type="transmembrane region" description="Helical" evidence="7">
    <location>
        <begin position="393"/>
        <end position="411"/>
    </location>
</feature>
<evidence type="ECO:0000256" key="7">
    <source>
        <dbReference type="RuleBase" id="RU361216"/>
    </source>
</evidence>
<keyword evidence="2 7" id="KW-0813">Transport</keyword>
<dbReference type="InterPro" id="IPR036458">
    <property type="entry name" value="Na:dicarbo_symporter_sf"/>
</dbReference>
<feature type="transmembrane region" description="Helical" evidence="7">
    <location>
        <begin position="322"/>
        <end position="344"/>
    </location>
</feature>
<evidence type="ECO:0000256" key="4">
    <source>
        <dbReference type="ARBA" id="ARBA00022692"/>
    </source>
</evidence>
<keyword evidence="6 7" id="KW-0472">Membrane</keyword>
<dbReference type="Pfam" id="PF00375">
    <property type="entry name" value="SDF"/>
    <property type="match status" value="1"/>
</dbReference>
<dbReference type="InParanoid" id="A0A024GM46"/>
<dbReference type="GO" id="GO:0005886">
    <property type="term" value="C:plasma membrane"/>
    <property type="evidence" value="ECO:0007669"/>
    <property type="project" value="UniProtKB-SubCell"/>
</dbReference>
<evidence type="ECO:0000256" key="1">
    <source>
        <dbReference type="ARBA" id="ARBA00004651"/>
    </source>
</evidence>
<keyword evidence="4 7" id="KW-0812">Transmembrane</keyword>
<evidence type="ECO:0000256" key="5">
    <source>
        <dbReference type="ARBA" id="ARBA00022989"/>
    </source>
</evidence>
<gene>
    <name evidence="9" type="ORF">BN9_083990</name>
</gene>
<accession>A0A024GM46</accession>
<dbReference type="PANTHER" id="PTHR42865">
    <property type="entry name" value="PROTON/GLUTAMATE-ASPARTATE SYMPORTER"/>
    <property type="match status" value="1"/>
</dbReference>
<feature type="transmembrane region" description="Helical" evidence="7">
    <location>
        <begin position="93"/>
        <end position="111"/>
    </location>
</feature>
<reference evidence="9 10" key="1">
    <citation type="submission" date="2012-05" db="EMBL/GenBank/DDBJ databases">
        <title>Recombination and specialization in a pathogen metapopulation.</title>
        <authorList>
            <person name="Gardiner A."/>
            <person name="Kemen E."/>
            <person name="Schultz-Larsen T."/>
            <person name="MacLean D."/>
            <person name="Van Oosterhout C."/>
            <person name="Jones J.D.G."/>
        </authorList>
    </citation>
    <scope>NUCLEOTIDE SEQUENCE [LARGE SCALE GENOMIC DNA]</scope>
    <source>
        <strain evidence="9 10">Ac Nc2</strain>
    </source>
</reference>
<dbReference type="Proteomes" id="UP000053237">
    <property type="component" value="Unassembled WGS sequence"/>
</dbReference>
<feature type="compositionally biased region" description="Polar residues" evidence="8">
    <location>
        <begin position="24"/>
        <end position="52"/>
    </location>
</feature>